<dbReference type="EMBL" id="CCYD01001204">
    <property type="protein sequence ID" value="CEG44565.1"/>
    <property type="molecule type" value="Genomic_DNA"/>
</dbReference>
<dbReference type="Proteomes" id="UP000054928">
    <property type="component" value="Unassembled WGS sequence"/>
</dbReference>
<evidence type="ECO:0000313" key="2">
    <source>
        <dbReference type="Proteomes" id="UP000054928"/>
    </source>
</evidence>
<name>A0A0P1ATN9_PLAHL</name>
<evidence type="ECO:0000313" key="1">
    <source>
        <dbReference type="EMBL" id="CEG44565.1"/>
    </source>
</evidence>
<sequence length="843" mass="96523">MGALALLTTVETTKVKDAVSTNVTFVPVQHMNTHTPLKTDIDSKSIEERVLPNVEIIREHSQPFAGEVMTKAVRDILHREEYLRMPISDAIDRFIRTIKDKNKLLRNGLLLDWFKIQSPEDQKVATTLLAAKMKESEHTKSIVQAIFKVGKLSDDSFRKLTIAVERKLWISISQKDMIRALKLPPCRINNEDYVRTVGSAIWEKFGCLGDEEFKIFMLTRMRERSKDEIMWARIIYQLKNDQTLKFSLSGVFNDLLRTYDIAAGSCTPFDAVNLLTNFHTANSGPTVKVGNDFVRDVLQQRSNDELMWARVIYVLHEDERTFEFYSSAFDYLLWPYKAVTDQYTPSSIVKLLTDPGMYALCKNPLVDIYDWDKFLLEVGNVICKDKLVLSKLLFMLRNDENVSTMTAGLLNHILDLWINELRTIGESHNYNTNSLDSREMILKSPTFTDLTMYARFISNNPDVFVLEKLQEIWINEFEWGNALYVVNHENPIIASGVFDALLHSWIAKPYNSAAAANSDRILIQAYDFMVESLSLLQSQLPTSSIAQMIISKLLSLSNNEYIWAKYMCKLKEDPSFTTLAVSVFDNLLRKTEHIEDDTNYTPSYQLQFLTGLFSLKAINDMRLTKKPTVYSKMLKELGDMSQDEVTWAKLLYILQNSETNEEAKSWQKSVLEALLDRWMKPAGKATVEDETFLESNKFKNMIAYAKFSSDSPSVFLLGKLRERTADDVMWAQLLQMLWNKSDDLNGVFSALMLSWIGRPVHATTDIEEGLILCEIYNYLRSVGIASTSTSGSHVIGNSVDAMVKKLLTHSPDKNMWLTVLEQLKFDQSVDTAVKNLRDALDSY</sequence>
<keyword evidence="2" id="KW-1185">Reference proteome</keyword>
<protein>
    <submittedName>
        <fullName evidence="1">Uncharacterized protein</fullName>
    </submittedName>
</protein>
<dbReference type="AlphaFoldDB" id="A0A0P1ATN9"/>
<organism evidence="1 2">
    <name type="scientific">Plasmopara halstedii</name>
    <name type="common">Downy mildew of sunflower</name>
    <dbReference type="NCBI Taxonomy" id="4781"/>
    <lineage>
        <taxon>Eukaryota</taxon>
        <taxon>Sar</taxon>
        <taxon>Stramenopiles</taxon>
        <taxon>Oomycota</taxon>
        <taxon>Peronosporomycetes</taxon>
        <taxon>Peronosporales</taxon>
        <taxon>Peronosporaceae</taxon>
        <taxon>Plasmopara</taxon>
    </lineage>
</organism>
<reference evidence="2" key="1">
    <citation type="submission" date="2014-09" db="EMBL/GenBank/DDBJ databases">
        <authorList>
            <person name="Sharma Rahul"/>
            <person name="Thines Marco"/>
        </authorList>
    </citation>
    <scope>NUCLEOTIDE SEQUENCE [LARGE SCALE GENOMIC DNA]</scope>
</reference>
<dbReference type="RefSeq" id="XP_024580934.1">
    <property type="nucleotide sequence ID" value="XM_024730681.1"/>
</dbReference>
<proteinExistence type="predicted"/>
<accession>A0A0P1ATN9</accession>
<dbReference type="GeneID" id="36395971"/>